<dbReference type="VEuPathDB" id="AmoebaDB:FDP41_004068"/>
<gene>
    <name evidence="2" type="ORF">FDP41_004068</name>
</gene>
<keyword evidence="3" id="KW-1185">Reference proteome</keyword>
<keyword evidence="1" id="KW-0812">Transmembrane</keyword>
<reference evidence="2 3" key="1">
    <citation type="journal article" date="2019" name="Sci. Rep.">
        <title>Nanopore sequencing improves the draft genome of the human pathogenic amoeba Naegleria fowleri.</title>
        <authorList>
            <person name="Liechti N."/>
            <person name="Schurch N."/>
            <person name="Bruggmann R."/>
            <person name="Wittwer M."/>
        </authorList>
    </citation>
    <scope>NUCLEOTIDE SEQUENCE [LARGE SCALE GENOMIC DNA]</scope>
    <source>
        <strain evidence="2 3">ATCC 30894</strain>
    </source>
</reference>
<evidence type="ECO:0000313" key="2">
    <source>
        <dbReference type="EMBL" id="KAF0976773.1"/>
    </source>
</evidence>
<organism evidence="2 3">
    <name type="scientific">Naegleria fowleri</name>
    <name type="common">Brain eating amoeba</name>
    <dbReference type="NCBI Taxonomy" id="5763"/>
    <lineage>
        <taxon>Eukaryota</taxon>
        <taxon>Discoba</taxon>
        <taxon>Heterolobosea</taxon>
        <taxon>Tetramitia</taxon>
        <taxon>Eutetramitia</taxon>
        <taxon>Vahlkampfiidae</taxon>
        <taxon>Naegleria</taxon>
    </lineage>
</organism>
<dbReference type="Proteomes" id="UP000444721">
    <property type="component" value="Unassembled WGS sequence"/>
</dbReference>
<accession>A0A6A5BG02</accession>
<dbReference type="RefSeq" id="XP_044561486.1">
    <property type="nucleotide sequence ID" value="XM_044707442.1"/>
</dbReference>
<name>A0A6A5BG02_NAEFO</name>
<keyword evidence="1" id="KW-0472">Membrane</keyword>
<dbReference type="VEuPathDB" id="AmoebaDB:NF0086220"/>
<comment type="caution">
    <text evidence="2">The sequence shown here is derived from an EMBL/GenBank/DDBJ whole genome shotgun (WGS) entry which is preliminary data.</text>
</comment>
<dbReference type="AlphaFoldDB" id="A0A6A5BG02"/>
<feature type="transmembrane region" description="Helical" evidence="1">
    <location>
        <begin position="241"/>
        <end position="258"/>
    </location>
</feature>
<keyword evidence="1" id="KW-1133">Transmembrane helix</keyword>
<dbReference type="OrthoDB" id="10416922at2759"/>
<dbReference type="GeneID" id="68111286"/>
<evidence type="ECO:0000256" key="1">
    <source>
        <dbReference type="SAM" id="Phobius"/>
    </source>
</evidence>
<sequence>MTTLSLADVCKLHYDLHEKSASEQKVTTTITHKKQQASSLSSLLKVIIVDDHHHGNILFNEEEQLNPEGQSSSGKFSLNEYNTETTSPFENSIDPIEYLKSGELVLFPSSRVSNNEKHLEFKMILSMRELLEYYRHFPSFHWSKYPQLLELIRDHLLLHEKRALERMEGEYIEYQKQQFEFMRKYHRFVSRFSLTEWLSDLFRIHVLGLKKKEHSTLREDLQTPPMSSDNKHRIMKSFRHLLPYVSLMALFWIFKLLTKLVSWKR</sequence>
<proteinExistence type="predicted"/>
<protein>
    <submittedName>
        <fullName evidence="2">Uncharacterized protein</fullName>
    </submittedName>
</protein>
<evidence type="ECO:0000313" key="3">
    <source>
        <dbReference type="Proteomes" id="UP000444721"/>
    </source>
</evidence>
<dbReference type="EMBL" id="VFQX01000036">
    <property type="protein sequence ID" value="KAF0976773.1"/>
    <property type="molecule type" value="Genomic_DNA"/>
</dbReference>